<gene>
    <name evidence="2" type="ORF">PR048_018517</name>
</gene>
<dbReference type="Proteomes" id="UP001159363">
    <property type="component" value="Chromosome 5"/>
</dbReference>
<comment type="caution">
    <text evidence="2">The sequence shown here is derived from an EMBL/GenBank/DDBJ whole genome shotgun (WGS) entry which is preliminary data.</text>
</comment>
<evidence type="ECO:0000313" key="2">
    <source>
        <dbReference type="EMBL" id="KAJ8882029.1"/>
    </source>
</evidence>
<proteinExistence type="predicted"/>
<sequence length="979" mass="106531">MRVIEANMERRRNEGAVETGNSQENPPTNGIVRHDSHLRNSSDPAGNAVRCLLGVIVETLLRLVSSRGRRDVLEVELQQRFGKVGSNLLRGYDAIGRNVHVYLAPGGCINVVAVTPAKPVRRECVHFHRCRCRLLEAPPSPTLLPPPPPILLQPRHPGKGTWTRRASSYYPASSPPFPATPVRFIPGNDGCRPDRRGWFSKSRMLANYLLPDQPFPLTRPIKGEAGSRRSASVQGRVETGDPRENPREKPGATPPGIEPERSVLTVAWHVRASDQRHWLDLLPRFTTDPPPPPPPRGAGVGEYRDTPAPRLLRGHLRPPVPAPTSCSTLLASRHVTLPCCEERSNLLQTSGSIASHQDKPDTIPVGVTPEFLHVGTVAADAIGWGFLGVVPFATHTCVYSPLRFRLTLPTSGLKTSNCLLASHQCDLGSISGRVTPEFRMWESCRTMPLGGGFSRGSLVSPALSFRRCSILTSITLIGSQDLDAKSRRSPYPTTPACILAQSNGGLRHAIVGKFARRISVRLRAGHIRVVSGLYVWDHDTRREVSKSRDVRGAGKPVQIKKATGEICATVPSGIKLDLATAQLPCAFYSDIPAAAPITLLASGDEVGACESPSSAGAQLTKAARDDLQSPKDCANVGGCSATLPTAHLVQGESRHNTLFITIRLLINGPMYAFGCSLNSSLVKAVHNKGEMRRVWNSSRMQWRGRTGDSRENPLTDGIVWQDSHMRESWSDPARNRTPFAMVGEYRSSPYANLGNLDLNCLLCVGISCASGKTEEWEKIAHVSKGFSAQAIHLIKAVHIAMPPHLGQHDLLAIQVIAVESCPPLALLDMLCSPDELSTSQATPHASSDPKPAPRGCVHNAPSSAYLALFLRRPEESTLTHLALARLYCELFYRRQAHLGSSRSAHCDASVSWRLLIAGHSRCTYAGASNHCAAWGDRMHPDHSQASSKGPITRVLWLQLPSFVLLVEVQTSKQQGPARS</sequence>
<keyword evidence="3" id="KW-1185">Reference proteome</keyword>
<evidence type="ECO:0000256" key="1">
    <source>
        <dbReference type="SAM" id="MobiDB-lite"/>
    </source>
</evidence>
<dbReference type="EMBL" id="JARBHB010000006">
    <property type="protein sequence ID" value="KAJ8882029.1"/>
    <property type="molecule type" value="Genomic_DNA"/>
</dbReference>
<evidence type="ECO:0000313" key="3">
    <source>
        <dbReference type="Proteomes" id="UP001159363"/>
    </source>
</evidence>
<organism evidence="2 3">
    <name type="scientific">Dryococelus australis</name>
    <dbReference type="NCBI Taxonomy" id="614101"/>
    <lineage>
        <taxon>Eukaryota</taxon>
        <taxon>Metazoa</taxon>
        <taxon>Ecdysozoa</taxon>
        <taxon>Arthropoda</taxon>
        <taxon>Hexapoda</taxon>
        <taxon>Insecta</taxon>
        <taxon>Pterygota</taxon>
        <taxon>Neoptera</taxon>
        <taxon>Polyneoptera</taxon>
        <taxon>Phasmatodea</taxon>
        <taxon>Verophasmatodea</taxon>
        <taxon>Anareolatae</taxon>
        <taxon>Phasmatidae</taxon>
        <taxon>Eurycanthinae</taxon>
        <taxon>Dryococelus</taxon>
    </lineage>
</organism>
<feature type="region of interest" description="Disordered" evidence="1">
    <location>
        <begin position="1"/>
        <end position="42"/>
    </location>
</feature>
<feature type="region of interest" description="Disordered" evidence="1">
    <location>
        <begin position="215"/>
        <end position="259"/>
    </location>
</feature>
<accession>A0ABQ9HCN5</accession>
<feature type="compositionally biased region" description="Polar residues" evidence="1">
    <location>
        <begin position="19"/>
        <end position="28"/>
    </location>
</feature>
<reference evidence="2 3" key="1">
    <citation type="submission" date="2023-02" db="EMBL/GenBank/DDBJ databases">
        <title>LHISI_Scaffold_Assembly.</title>
        <authorList>
            <person name="Stuart O.P."/>
            <person name="Cleave R."/>
            <person name="Magrath M.J.L."/>
            <person name="Mikheyev A.S."/>
        </authorList>
    </citation>
    <scope>NUCLEOTIDE SEQUENCE [LARGE SCALE GENOMIC DNA]</scope>
    <source>
        <strain evidence="2">Daus_M_001</strain>
        <tissue evidence="2">Leg muscle</tissue>
    </source>
</reference>
<name>A0ABQ9HCN5_9NEOP</name>
<feature type="compositionally biased region" description="Basic and acidic residues" evidence="1">
    <location>
        <begin position="238"/>
        <end position="250"/>
    </location>
</feature>
<protein>
    <submittedName>
        <fullName evidence="2">Uncharacterized protein</fullName>
    </submittedName>
</protein>